<dbReference type="InterPro" id="IPR050115">
    <property type="entry name" value="Proteasome_alpha"/>
</dbReference>
<proteinExistence type="inferred from homology"/>
<dbReference type="OrthoDB" id="431557at2759"/>
<evidence type="ECO:0000256" key="1">
    <source>
        <dbReference type="ARBA" id="ARBA00004496"/>
    </source>
</evidence>
<comment type="similarity">
    <text evidence="4">Belongs to the peptidase T1A family.</text>
</comment>
<evidence type="ECO:0000256" key="2">
    <source>
        <dbReference type="ARBA" id="ARBA00022490"/>
    </source>
</evidence>
<comment type="caution">
    <text evidence="7">The sequence shown here is derived from an EMBL/GenBank/DDBJ whole genome shotgun (WGS) entry which is preliminary data.</text>
</comment>
<dbReference type="SUPFAM" id="SSF56235">
    <property type="entry name" value="N-terminal nucleophile aminohydrolases (Ntn hydrolases)"/>
    <property type="match status" value="1"/>
</dbReference>
<evidence type="ECO:0000313" key="6">
    <source>
        <dbReference type="EMBL" id="KAA0155616.1"/>
    </source>
</evidence>
<dbReference type="Proteomes" id="UP000322899">
    <property type="component" value="Unassembled WGS sequence"/>
</dbReference>
<dbReference type="InterPro" id="IPR029055">
    <property type="entry name" value="Ntn_hydrolases_N"/>
</dbReference>
<dbReference type="InterPro" id="IPR001353">
    <property type="entry name" value="Proteasome_sua/b"/>
</dbReference>
<dbReference type="InterPro" id="IPR023332">
    <property type="entry name" value="Proteasome_alpha-type"/>
</dbReference>
<feature type="domain" description="Proteasome alpha-type subunits" evidence="5">
    <location>
        <begin position="4"/>
        <end position="26"/>
    </location>
</feature>
<dbReference type="Gene3D" id="3.60.20.10">
    <property type="entry name" value="Glutamine Phosphoribosylpyrophosphate, subunit 1, domain 1"/>
    <property type="match status" value="1"/>
</dbReference>
<dbReference type="PROSITE" id="PS51475">
    <property type="entry name" value="PROTEASOME_ALPHA_2"/>
    <property type="match status" value="1"/>
</dbReference>
<keyword evidence="10" id="KW-1185">Reference proteome</keyword>
<sequence>MAGYDRALTIFAPDGRLKQVEYAMEAVKKGSACVAIRGKESIILAVERRSAAKLQEPRTLNKICLLDDHLALAFAGLNADARVLVNRARVECQSHRLTVEDSPSVEYMARFIATIQQRYTQRGGRRPFGISLLLCGHDPDGTPRLFQTDPAGTYSAWKANAVGRQSKTLREFLEARYDEDMDEAGCVSLAVRALLEIVESGAKSIEIAILRAGTEPEMVPEAVIQAVATAAEADADAAGGGPAAAAAGSE</sequence>
<dbReference type="Proteomes" id="UP000323011">
    <property type="component" value="Unassembled WGS sequence"/>
</dbReference>
<gene>
    <name evidence="8" type="ORF">FNF27_03964</name>
    <name evidence="6" type="ORF">FNF29_01533</name>
    <name evidence="7" type="ORF">FNF31_02689</name>
</gene>
<reference evidence="9 10" key="1">
    <citation type="submission" date="2019-07" db="EMBL/GenBank/DDBJ databases">
        <title>Genomes of Cafeteria roenbergensis.</title>
        <authorList>
            <person name="Fischer M.G."/>
            <person name="Hackl T."/>
            <person name="Roman M."/>
        </authorList>
    </citation>
    <scope>NUCLEOTIDE SEQUENCE [LARGE SCALE GENOMIC DNA]</scope>
    <source>
        <strain evidence="6 10">BVI</strain>
        <strain evidence="7 11">Cflag</strain>
        <strain evidence="8 9">E4-10P</strain>
    </source>
</reference>
<dbReference type="GO" id="GO:0005737">
    <property type="term" value="C:cytoplasm"/>
    <property type="evidence" value="ECO:0007669"/>
    <property type="project" value="UniProtKB-SubCell"/>
</dbReference>
<evidence type="ECO:0000313" key="10">
    <source>
        <dbReference type="Proteomes" id="UP000323011"/>
    </source>
</evidence>
<comment type="subcellular location">
    <subcellularLocation>
        <location evidence="1">Cytoplasm</location>
    </subcellularLocation>
</comment>
<dbReference type="EMBL" id="VLTN01000006">
    <property type="protein sequence ID" value="KAA0155616.1"/>
    <property type="molecule type" value="Genomic_DNA"/>
</dbReference>
<dbReference type="Proteomes" id="UP000325113">
    <property type="component" value="Unassembled WGS sequence"/>
</dbReference>
<dbReference type="EMBL" id="VLTM01000020">
    <property type="protein sequence ID" value="KAA0163834.1"/>
    <property type="molecule type" value="Genomic_DNA"/>
</dbReference>
<dbReference type="Pfam" id="PF10584">
    <property type="entry name" value="Proteasome_A_N"/>
    <property type="match status" value="1"/>
</dbReference>
<evidence type="ECO:0000313" key="11">
    <source>
        <dbReference type="Proteomes" id="UP000325113"/>
    </source>
</evidence>
<evidence type="ECO:0000256" key="3">
    <source>
        <dbReference type="ARBA" id="ARBA00022942"/>
    </source>
</evidence>
<dbReference type="CDD" id="cd03755">
    <property type="entry name" value="proteasome_alpha_type_7"/>
    <property type="match status" value="1"/>
</dbReference>
<evidence type="ECO:0000259" key="5">
    <source>
        <dbReference type="SMART" id="SM00948"/>
    </source>
</evidence>
<protein>
    <recommendedName>
        <fullName evidence="5">Proteasome alpha-type subunits domain-containing protein</fullName>
    </recommendedName>
</protein>
<keyword evidence="2" id="KW-0963">Cytoplasm</keyword>
<evidence type="ECO:0000256" key="4">
    <source>
        <dbReference type="PROSITE-ProRule" id="PRU00808"/>
    </source>
</evidence>
<dbReference type="SMART" id="SM00948">
    <property type="entry name" value="Proteasome_A_N"/>
    <property type="match status" value="1"/>
</dbReference>
<dbReference type="NCBIfam" id="NF003075">
    <property type="entry name" value="PRK03996.1"/>
    <property type="match status" value="1"/>
</dbReference>
<keyword evidence="3 4" id="KW-0647">Proteasome</keyword>
<evidence type="ECO:0000313" key="9">
    <source>
        <dbReference type="Proteomes" id="UP000322899"/>
    </source>
</evidence>
<dbReference type="InterPro" id="IPR000426">
    <property type="entry name" value="Proteasome_asu_N"/>
</dbReference>
<dbReference type="Pfam" id="PF00227">
    <property type="entry name" value="Proteasome"/>
    <property type="match status" value="1"/>
</dbReference>
<dbReference type="GO" id="GO:0019773">
    <property type="term" value="C:proteasome core complex, alpha-subunit complex"/>
    <property type="evidence" value="ECO:0007669"/>
    <property type="project" value="UniProtKB-UniRule"/>
</dbReference>
<dbReference type="EMBL" id="VLTO01000021">
    <property type="protein sequence ID" value="KAA0174589.1"/>
    <property type="molecule type" value="Genomic_DNA"/>
</dbReference>
<accession>A0A5A8DGU4</accession>
<dbReference type="GO" id="GO:0006511">
    <property type="term" value="P:ubiquitin-dependent protein catabolic process"/>
    <property type="evidence" value="ECO:0007669"/>
    <property type="project" value="InterPro"/>
</dbReference>
<dbReference type="PANTHER" id="PTHR11599">
    <property type="entry name" value="PROTEASOME SUBUNIT ALPHA/BETA"/>
    <property type="match status" value="1"/>
</dbReference>
<organism evidence="7 11">
    <name type="scientific">Cafeteria roenbergensis</name>
    <name type="common">Marine flagellate</name>
    <dbReference type="NCBI Taxonomy" id="33653"/>
    <lineage>
        <taxon>Eukaryota</taxon>
        <taxon>Sar</taxon>
        <taxon>Stramenopiles</taxon>
        <taxon>Bigyra</taxon>
        <taxon>Opalozoa</taxon>
        <taxon>Bicosoecida</taxon>
        <taxon>Cafeteriaceae</taxon>
        <taxon>Cafeteria</taxon>
    </lineage>
</organism>
<evidence type="ECO:0000313" key="7">
    <source>
        <dbReference type="EMBL" id="KAA0163834.1"/>
    </source>
</evidence>
<name>A0A5A8DGU4_CAFRO</name>
<dbReference type="AlphaFoldDB" id="A0A5A8DGU4"/>
<evidence type="ECO:0000313" key="8">
    <source>
        <dbReference type="EMBL" id="KAA0174589.1"/>
    </source>
</evidence>
<dbReference type="FunFam" id="3.60.20.10:FF:000004">
    <property type="entry name" value="Proteasome subunit alpha type-4"/>
    <property type="match status" value="1"/>
</dbReference>
<dbReference type="OMA" id="ICMLDHH"/>